<accession>A0A372IT08</accession>
<dbReference type="PANTHER" id="PTHR43685">
    <property type="entry name" value="GLYCOSYLTRANSFERASE"/>
    <property type="match status" value="1"/>
</dbReference>
<comment type="similarity">
    <text evidence="1">Belongs to the glycosyltransferase 2 family.</text>
</comment>
<reference evidence="6 7" key="1">
    <citation type="submission" date="2018-08" db="EMBL/GenBank/DDBJ databases">
        <title>Acidipila sp. 4G-K13, an acidobacterium isolated from forest soil.</title>
        <authorList>
            <person name="Gao Z.-H."/>
            <person name="Qiu L.-H."/>
        </authorList>
    </citation>
    <scope>NUCLEOTIDE SEQUENCE [LARGE SCALE GENOMIC DNA]</scope>
    <source>
        <strain evidence="6 7">4G-K13</strain>
    </source>
</reference>
<proteinExistence type="inferred from homology"/>
<feature type="compositionally biased region" description="Polar residues" evidence="4">
    <location>
        <begin position="342"/>
        <end position="356"/>
    </location>
</feature>
<name>A0A372IT08_9BACT</name>
<organism evidence="6 7">
    <name type="scientific">Paracidobacterium acidisoli</name>
    <dbReference type="NCBI Taxonomy" id="2303751"/>
    <lineage>
        <taxon>Bacteria</taxon>
        <taxon>Pseudomonadati</taxon>
        <taxon>Acidobacteriota</taxon>
        <taxon>Terriglobia</taxon>
        <taxon>Terriglobales</taxon>
        <taxon>Acidobacteriaceae</taxon>
        <taxon>Paracidobacterium</taxon>
    </lineage>
</organism>
<sequence length="356" mass="39982">MSESAEMPVPSAAVDTPLVSAVIPTRNRPALLMQAVGSVLRQSWPNLEVIVVVDGCDPETSGHLRAIDDPRVRIIDLPVPAGGSEARNIGVRAARGVWIAFLDDDDEWLPAKLSRQMHRALYLQEDYPVLSSRFIASSPRVSFPVPRVLYRENQAVGDYLYSRDGLTGGGGILQTSTLLMPRELLLAVPFRAGLRMHQDWDWVLRAAARKGVRIHMLSEPLALCRIEDGRDSVGRTPDWRFSLQWAREVRQYLSPRAFSWFIAIQCVWRAAQSGATLREKLLLLRAFLLEGRPTWNAALHFLIFAWVPVTLRQSLRDRIRTSSRGAAGQSSRGMIRARRSSGRMQNRASLQESSLR</sequence>
<evidence type="ECO:0000256" key="1">
    <source>
        <dbReference type="ARBA" id="ARBA00006739"/>
    </source>
</evidence>
<dbReference type="GO" id="GO:0016757">
    <property type="term" value="F:glycosyltransferase activity"/>
    <property type="evidence" value="ECO:0007669"/>
    <property type="project" value="UniProtKB-KW"/>
</dbReference>
<protein>
    <submittedName>
        <fullName evidence="6">Glycosyltransferase family 2 protein</fullName>
    </submittedName>
</protein>
<dbReference type="AlphaFoldDB" id="A0A372IT08"/>
<dbReference type="InterPro" id="IPR001173">
    <property type="entry name" value="Glyco_trans_2-like"/>
</dbReference>
<dbReference type="CDD" id="cd00761">
    <property type="entry name" value="Glyco_tranf_GTA_type"/>
    <property type="match status" value="1"/>
</dbReference>
<evidence type="ECO:0000256" key="4">
    <source>
        <dbReference type="SAM" id="MobiDB-lite"/>
    </source>
</evidence>
<evidence type="ECO:0000313" key="6">
    <source>
        <dbReference type="EMBL" id="RFU18090.1"/>
    </source>
</evidence>
<feature type="domain" description="Glycosyltransferase 2-like" evidence="5">
    <location>
        <begin position="20"/>
        <end position="139"/>
    </location>
</feature>
<dbReference type="PANTHER" id="PTHR43685:SF5">
    <property type="entry name" value="GLYCOSYLTRANSFERASE EPSE-RELATED"/>
    <property type="match status" value="1"/>
</dbReference>
<evidence type="ECO:0000313" key="7">
    <source>
        <dbReference type="Proteomes" id="UP000264702"/>
    </source>
</evidence>
<dbReference type="InterPro" id="IPR029044">
    <property type="entry name" value="Nucleotide-diphossugar_trans"/>
</dbReference>
<keyword evidence="3 6" id="KW-0808">Transferase</keyword>
<keyword evidence="7" id="KW-1185">Reference proteome</keyword>
<comment type="caution">
    <text evidence="6">The sequence shown here is derived from an EMBL/GenBank/DDBJ whole genome shotgun (WGS) entry which is preliminary data.</text>
</comment>
<feature type="region of interest" description="Disordered" evidence="4">
    <location>
        <begin position="322"/>
        <end position="356"/>
    </location>
</feature>
<feature type="compositionally biased region" description="Low complexity" evidence="4">
    <location>
        <begin position="322"/>
        <end position="333"/>
    </location>
</feature>
<dbReference type="Gene3D" id="3.90.550.10">
    <property type="entry name" value="Spore Coat Polysaccharide Biosynthesis Protein SpsA, Chain A"/>
    <property type="match status" value="1"/>
</dbReference>
<evidence type="ECO:0000256" key="3">
    <source>
        <dbReference type="ARBA" id="ARBA00022679"/>
    </source>
</evidence>
<gene>
    <name evidence="6" type="ORF">D0Y96_00440</name>
</gene>
<dbReference type="EMBL" id="QVQT01000001">
    <property type="protein sequence ID" value="RFU18090.1"/>
    <property type="molecule type" value="Genomic_DNA"/>
</dbReference>
<keyword evidence="2" id="KW-0328">Glycosyltransferase</keyword>
<dbReference type="Pfam" id="PF00535">
    <property type="entry name" value="Glycos_transf_2"/>
    <property type="match status" value="1"/>
</dbReference>
<dbReference type="InterPro" id="IPR050834">
    <property type="entry name" value="Glycosyltransf_2"/>
</dbReference>
<evidence type="ECO:0000259" key="5">
    <source>
        <dbReference type="Pfam" id="PF00535"/>
    </source>
</evidence>
<dbReference type="SUPFAM" id="SSF53448">
    <property type="entry name" value="Nucleotide-diphospho-sugar transferases"/>
    <property type="match status" value="1"/>
</dbReference>
<dbReference type="Proteomes" id="UP000264702">
    <property type="component" value="Unassembled WGS sequence"/>
</dbReference>
<evidence type="ECO:0000256" key="2">
    <source>
        <dbReference type="ARBA" id="ARBA00022676"/>
    </source>
</evidence>